<dbReference type="GO" id="GO:0000976">
    <property type="term" value="F:transcription cis-regulatory region binding"/>
    <property type="evidence" value="ECO:0007669"/>
    <property type="project" value="TreeGrafter"/>
</dbReference>
<evidence type="ECO:0000256" key="3">
    <source>
        <dbReference type="ARBA" id="ARBA00011738"/>
    </source>
</evidence>
<comment type="cofactor">
    <cofactor evidence="14">
        <name>Mn(2+)</name>
        <dbReference type="ChEBI" id="CHEBI:29035"/>
    </cofactor>
    <cofactor evidence="14">
        <name>Fe(2+)</name>
        <dbReference type="ChEBI" id="CHEBI:29033"/>
    </cofactor>
    <text evidence="14">Binds 1 Mn(2+) or Fe(2+) ion per subunit.</text>
</comment>
<gene>
    <name evidence="15" type="ORF">AMJ74_03690</name>
</gene>
<dbReference type="GO" id="GO:0003700">
    <property type="term" value="F:DNA-binding transcription factor activity"/>
    <property type="evidence" value="ECO:0007669"/>
    <property type="project" value="InterPro"/>
</dbReference>
<keyword evidence="7 13" id="KW-0479">Metal-binding</keyword>
<evidence type="ECO:0000256" key="2">
    <source>
        <dbReference type="ARBA" id="ARBA00007957"/>
    </source>
</evidence>
<dbReference type="Pfam" id="PF01475">
    <property type="entry name" value="FUR"/>
    <property type="match status" value="1"/>
</dbReference>
<evidence type="ECO:0000313" key="15">
    <source>
        <dbReference type="EMBL" id="KPL14267.1"/>
    </source>
</evidence>
<evidence type="ECO:0000256" key="13">
    <source>
        <dbReference type="PIRSR" id="PIRSR602481-1"/>
    </source>
</evidence>
<dbReference type="GO" id="GO:1900705">
    <property type="term" value="P:negative regulation of siderophore biosynthetic process"/>
    <property type="evidence" value="ECO:0007669"/>
    <property type="project" value="TreeGrafter"/>
</dbReference>
<dbReference type="InterPro" id="IPR002481">
    <property type="entry name" value="FUR"/>
</dbReference>
<evidence type="ECO:0000256" key="5">
    <source>
        <dbReference type="ARBA" id="ARBA00022490"/>
    </source>
</evidence>
<evidence type="ECO:0000256" key="7">
    <source>
        <dbReference type="ARBA" id="ARBA00022723"/>
    </source>
</evidence>
<dbReference type="GO" id="GO:0008270">
    <property type="term" value="F:zinc ion binding"/>
    <property type="evidence" value="ECO:0007669"/>
    <property type="project" value="TreeGrafter"/>
</dbReference>
<dbReference type="AlphaFoldDB" id="A0A0S8JZG9"/>
<protein>
    <recommendedName>
        <fullName evidence="4">Ferric uptake regulation protein</fullName>
    </recommendedName>
</protein>
<dbReference type="Gene3D" id="1.10.10.10">
    <property type="entry name" value="Winged helix-like DNA-binding domain superfamily/Winged helix DNA-binding domain"/>
    <property type="match status" value="1"/>
</dbReference>
<feature type="binding site" evidence="13">
    <location>
        <position position="102"/>
    </location>
    <ligand>
        <name>Zn(2+)</name>
        <dbReference type="ChEBI" id="CHEBI:29105"/>
    </ligand>
</feature>
<feature type="binding site" evidence="14">
    <location>
        <position position="114"/>
    </location>
    <ligand>
        <name>Fe cation</name>
        <dbReference type="ChEBI" id="CHEBI:24875"/>
    </ligand>
</feature>
<dbReference type="GO" id="GO:0005829">
    <property type="term" value="C:cytosol"/>
    <property type="evidence" value="ECO:0007669"/>
    <property type="project" value="TreeGrafter"/>
</dbReference>
<keyword evidence="8 13" id="KW-0862">Zinc</keyword>
<proteinExistence type="inferred from homology"/>
<evidence type="ECO:0000256" key="14">
    <source>
        <dbReference type="PIRSR" id="PIRSR602481-2"/>
    </source>
</evidence>
<dbReference type="CDD" id="cd07153">
    <property type="entry name" value="Fur_like"/>
    <property type="match status" value="1"/>
</dbReference>
<organism evidence="15 16">
    <name type="scientific">candidate division WOR_3 bacterium SM1_77</name>
    <dbReference type="NCBI Taxonomy" id="1703778"/>
    <lineage>
        <taxon>Bacteria</taxon>
        <taxon>Bacteria division WOR-3</taxon>
    </lineage>
</organism>
<evidence type="ECO:0000256" key="12">
    <source>
        <dbReference type="ARBA" id="ARBA00023163"/>
    </source>
</evidence>
<evidence type="ECO:0000313" key="16">
    <source>
        <dbReference type="Proteomes" id="UP000050975"/>
    </source>
</evidence>
<name>A0A0S8JZG9_UNCW3</name>
<dbReference type="PANTHER" id="PTHR33202">
    <property type="entry name" value="ZINC UPTAKE REGULATION PROTEIN"/>
    <property type="match status" value="1"/>
</dbReference>
<dbReference type="FunFam" id="3.30.1490.190:FF:000001">
    <property type="entry name" value="Ferric uptake regulation protein"/>
    <property type="match status" value="1"/>
</dbReference>
<accession>A0A0S8JZG9</accession>
<dbReference type="PANTHER" id="PTHR33202:SF2">
    <property type="entry name" value="FERRIC UPTAKE REGULATION PROTEIN"/>
    <property type="match status" value="1"/>
</dbReference>
<comment type="cofactor">
    <cofactor evidence="13">
        <name>Zn(2+)</name>
        <dbReference type="ChEBI" id="CHEBI:29105"/>
    </cofactor>
    <text evidence="13">Binds 1 zinc ion per subunit.</text>
</comment>
<feature type="binding site" evidence="13">
    <location>
        <position position="139"/>
    </location>
    <ligand>
        <name>Zn(2+)</name>
        <dbReference type="ChEBI" id="CHEBI:29105"/>
    </ligand>
</feature>
<evidence type="ECO:0000256" key="4">
    <source>
        <dbReference type="ARBA" id="ARBA00020910"/>
    </source>
</evidence>
<dbReference type="Gene3D" id="3.30.1490.190">
    <property type="match status" value="1"/>
</dbReference>
<feature type="binding site" evidence="13">
    <location>
        <position position="99"/>
    </location>
    <ligand>
        <name>Zn(2+)</name>
        <dbReference type="ChEBI" id="CHEBI:29105"/>
    </ligand>
</feature>
<comment type="subcellular location">
    <subcellularLocation>
        <location evidence="1">Cytoplasm</location>
    </subcellularLocation>
</comment>
<evidence type="ECO:0000256" key="1">
    <source>
        <dbReference type="ARBA" id="ARBA00004496"/>
    </source>
</evidence>
<comment type="subunit">
    <text evidence="3">Homodimer.</text>
</comment>
<keyword evidence="11" id="KW-0238">DNA-binding</keyword>
<dbReference type="SUPFAM" id="SSF46785">
    <property type="entry name" value="Winged helix' DNA-binding domain"/>
    <property type="match status" value="1"/>
</dbReference>
<dbReference type="InterPro" id="IPR036388">
    <property type="entry name" value="WH-like_DNA-bd_sf"/>
</dbReference>
<dbReference type="GO" id="GO:0045892">
    <property type="term" value="P:negative regulation of DNA-templated transcription"/>
    <property type="evidence" value="ECO:0007669"/>
    <property type="project" value="TreeGrafter"/>
</dbReference>
<comment type="caution">
    <text evidence="15">The sequence shown here is derived from an EMBL/GenBank/DDBJ whole genome shotgun (WGS) entry which is preliminary data.</text>
</comment>
<feature type="binding site" evidence="14">
    <location>
        <position position="95"/>
    </location>
    <ligand>
        <name>Fe cation</name>
        <dbReference type="ChEBI" id="CHEBI:24875"/>
    </ligand>
</feature>
<evidence type="ECO:0000256" key="10">
    <source>
        <dbReference type="ARBA" id="ARBA00023015"/>
    </source>
</evidence>
<keyword evidence="9 14" id="KW-0408">Iron</keyword>
<evidence type="ECO:0000256" key="6">
    <source>
        <dbReference type="ARBA" id="ARBA00022491"/>
    </source>
</evidence>
<dbReference type="Proteomes" id="UP000050975">
    <property type="component" value="Unassembled WGS sequence"/>
</dbReference>
<evidence type="ECO:0000256" key="9">
    <source>
        <dbReference type="ARBA" id="ARBA00023004"/>
    </source>
</evidence>
<keyword evidence="6" id="KW-0678">Repressor</keyword>
<reference evidence="15 16" key="1">
    <citation type="journal article" date="2015" name="Microbiome">
        <title>Genomic resolution of linkages in carbon, nitrogen, and sulfur cycling among widespread estuary sediment bacteria.</title>
        <authorList>
            <person name="Baker B.J."/>
            <person name="Lazar C.S."/>
            <person name="Teske A.P."/>
            <person name="Dick G.J."/>
        </authorList>
    </citation>
    <scope>NUCLEOTIDE SEQUENCE [LARGE SCALE GENOMIC DNA]</scope>
    <source>
        <strain evidence="15">SM1_77</strain>
    </source>
</reference>
<comment type="similarity">
    <text evidence="2">Belongs to the Fur family.</text>
</comment>
<keyword evidence="10" id="KW-0805">Transcription regulation</keyword>
<dbReference type="EMBL" id="LJVE01000058">
    <property type="protein sequence ID" value="KPL14267.1"/>
    <property type="molecule type" value="Genomic_DNA"/>
</dbReference>
<feature type="binding site" evidence="14">
    <location>
        <position position="93"/>
    </location>
    <ligand>
        <name>Fe cation</name>
        <dbReference type="ChEBI" id="CHEBI:24875"/>
    </ligand>
</feature>
<evidence type="ECO:0000256" key="11">
    <source>
        <dbReference type="ARBA" id="ARBA00023125"/>
    </source>
</evidence>
<dbReference type="InterPro" id="IPR043135">
    <property type="entry name" value="Fur_C"/>
</dbReference>
<dbReference type="InterPro" id="IPR036390">
    <property type="entry name" value="WH_DNA-bd_sf"/>
</dbReference>
<feature type="binding site" evidence="13">
    <location>
        <position position="142"/>
    </location>
    <ligand>
        <name>Zn(2+)</name>
        <dbReference type="ChEBI" id="CHEBI:29105"/>
    </ligand>
</feature>
<keyword evidence="12" id="KW-0804">Transcription</keyword>
<evidence type="ECO:0000256" key="8">
    <source>
        <dbReference type="ARBA" id="ARBA00022833"/>
    </source>
</evidence>
<sequence>MKAKDAIERFTQHKSKHGLKSSDKRSFIVNYFVEADRHYTVEELYDEIRKVKPEIGYSTVYRALKLLVRCGLATECTFNDSAVRYEPAHQSQHHDHLICRVCGRIIEFENDKIEKLQKDVAHRYGFHVSAYSLQLYGECRKCRKRKKEGTRCQAGI</sequence>
<keyword evidence="5" id="KW-0963">Cytoplasm</keyword>